<dbReference type="EMBL" id="JAJOZR010000012">
    <property type="protein sequence ID" value="MCD7111037.1"/>
    <property type="molecule type" value="Genomic_DNA"/>
</dbReference>
<evidence type="ECO:0000256" key="1">
    <source>
        <dbReference type="SAM" id="MobiDB-lite"/>
    </source>
</evidence>
<feature type="region of interest" description="Disordered" evidence="1">
    <location>
        <begin position="1"/>
        <end position="25"/>
    </location>
</feature>
<evidence type="ECO:0000313" key="2">
    <source>
        <dbReference type="EMBL" id="MCD7111037.1"/>
    </source>
</evidence>
<reference evidence="2" key="1">
    <citation type="submission" date="2021-12" db="EMBL/GenBank/DDBJ databases">
        <authorList>
            <person name="Li Y."/>
        </authorList>
    </citation>
    <scope>NUCLEOTIDE SEQUENCE</scope>
    <source>
        <strain evidence="2">DKSPLA3</strain>
    </source>
</reference>
<organism evidence="2 3">
    <name type="scientific">Rhizobium quercicola</name>
    <dbReference type="NCBI Taxonomy" id="2901226"/>
    <lineage>
        <taxon>Bacteria</taxon>
        <taxon>Pseudomonadati</taxon>
        <taxon>Pseudomonadota</taxon>
        <taxon>Alphaproteobacteria</taxon>
        <taxon>Hyphomicrobiales</taxon>
        <taxon>Rhizobiaceae</taxon>
        <taxon>Rhizobium/Agrobacterium group</taxon>
        <taxon>Rhizobium</taxon>
    </lineage>
</organism>
<feature type="compositionally biased region" description="Basic and acidic residues" evidence="1">
    <location>
        <begin position="40"/>
        <end position="54"/>
    </location>
</feature>
<keyword evidence="3" id="KW-1185">Reference proteome</keyword>
<dbReference type="AlphaFoldDB" id="A0A9X1NU09"/>
<evidence type="ECO:0000313" key="3">
    <source>
        <dbReference type="Proteomes" id="UP001139089"/>
    </source>
</evidence>
<feature type="compositionally biased region" description="Polar residues" evidence="1">
    <location>
        <begin position="1"/>
        <end position="13"/>
    </location>
</feature>
<sequence length="54" mass="6121">MTSTEKTQTQTRETIPPHLLSRIENEWQQMRTVAVATPRAEARTDARPAATARD</sequence>
<comment type="caution">
    <text evidence="2">The sequence shown here is derived from an EMBL/GenBank/DDBJ whole genome shotgun (WGS) entry which is preliminary data.</text>
</comment>
<accession>A0A9X1NU09</accession>
<feature type="region of interest" description="Disordered" evidence="1">
    <location>
        <begin position="35"/>
        <end position="54"/>
    </location>
</feature>
<protein>
    <submittedName>
        <fullName evidence="2">Uncharacterized protein</fullName>
    </submittedName>
</protein>
<name>A0A9X1NU09_9HYPH</name>
<gene>
    <name evidence="2" type="ORF">LRX75_18540</name>
</gene>
<dbReference type="Proteomes" id="UP001139089">
    <property type="component" value="Unassembled WGS sequence"/>
</dbReference>
<dbReference type="RefSeq" id="WP_231816144.1">
    <property type="nucleotide sequence ID" value="NZ_JAJOZR010000012.1"/>
</dbReference>
<proteinExistence type="predicted"/>